<keyword evidence="4" id="KW-0808">Transferase</keyword>
<dbReference type="PANTHER" id="PTHR43094">
    <property type="entry name" value="AMINOTRANSFERASE"/>
    <property type="match status" value="1"/>
</dbReference>
<dbReference type="Pfam" id="PF00202">
    <property type="entry name" value="Aminotran_3"/>
    <property type="match status" value="1"/>
</dbReference>
<dbReference type="InterPro" id="IPR049704">
    <property type="entry name" value="Aminotrans_3_PPA_site"/>
</dbReference>
<dbReference type="InterPro" id="IPR015421">
    <property type="entry name" value="PyrdxlP-dep_Trfase_major"/>
</dbReference>
<evidence type="ECO:0000256" key="2">
    <source>
        <dbReference type="ARBA" id="ARBA00022898"/>
    </source>
</evidence>
<dbReference type="AlphaFoldDB" id="A0A928Q5H9"/>
<dbReference type="RefSeq" id="WP_326840546.1">
    <property type="nucleotide sequence ID" value="NZ_SVNY01000004.1"/>
</dbReference>
<dbReference type="Proteomes" id="UP000754750">
    <property type="component" value="Unassembled WGS sequence"/>
</dbReference>
<dbReference type="Gene3D" id="3.90.1150.10">
    <property type="entry name" value="Aspartate Aminotransferase, domain 1"/>
    <property type="match status" value="1"/>
</dbReference>
<dbReference type="NCBIfam" id="NF004755">
    <property type="entry name" value="PRK06082.1"/>
    <property type="match status" value="1"/>
</dbReference>
<accession>A0A928Q5H9</accession>
<comment type="similarity">
    <text evidence="1 3">Belongs to the class-III pyridoxal-phosphate-dependent aminotransferase family.</text>
</comment>
<dbReference type="PANTHER" id="PTHR43094:SF1">
    <property type="entry name" value="AMINOTRANSFERASE CLASS-III"/>
    <property type="match status" value="1"/>
</dbReference>
<dbReference type="InterPro" id="IPR005814">
    <property type="entry name" value="Aminotrans_3"/>
</dbReference>
<protein>
    <submittedName>
        <fullName evidence="4">Aspartate aminotransferase family protein</fullName>
    </submittedName>
</protein>
<evidence type="ECO:0000313" key="5">
    <source>
        <dbReference type="Proteomes" id="UP000754750"/>
    </source>
</evidence>
<keyword evidence="4" id="KW-0032">Aminotransferase</keyword>
<dbReference type="CDD" id="cd00610">
    <property type="entry name" value="OAT_like"/>
    <property type="match status" value="1"/>
</dbReference>
<dbReference type="InterPro" id="IPR015422">
    <property type="entry name" value="PyrdxlP-dep_Trfase_small"/>
</dbReference>
<sequence length="449" mass="49481">MNTKKRCQTEGDTNLSELRLTWQKKFLSPKASDLVERDRRAFFSQSLSTPCLNAVQSAAGIYLYDLEGKSYMDFHGNSAHQLGYGNPYVMKALHAQLEGLSFVPRRYTSETPVRLAEQLIELWSAGPAKVLFAPGGSEAVEMAVKLARRYTGRYKTVSMWDSFHGATLGAISVGGERDFRCGIGPLLPGDIHIPPYNSFRCVFGHCDGCGLKCLDYLEYVLKMEGDVAALIMEPVRATDVQIPPVEYFERIRSLCDHYGILLIFDEIPTALGRTGTFFAHEHFGIRPDMVILGKGLGGGAVPFAALLADGRFDCAGDISLGHFTHEKSPLGAAAGLAVIDCIRKEHLLEHTAVLSGLMERRLKDMQERYPIIGDVRCIGLLGCLELASGRENGEQTARKAERVLYQCLENGLSFKISKGSCIILSPPLIITEEQLFRALDILEQAIASK</sequence>
<dbReference type="InterPro" id="IPR015424">
    <property type="entry name" value="PyrdxlP-dep_Trfase"/>
</dbReference>
<dbReference type="PIRSF" id="PIRSF000521">
    <property type="entry name" value="Transaminase_4ab_Lys_Orn"/>
    <property type="match status" value="1"/>
</dbReference>
<evidence type="ECO:0000256" key="1">
    <source>
        <dbReference type="ARBA" id="ARBA00008954"/>
    </source>
</evidence>
<dbReference type="Gene3D" id="3.40.640.10">
    <property type="entry name" value="Type I PLP-dependent aspartate aminotransferase-like (Major domain)"/>
    <property type="match status" value="1"/>
</dbReference>
<dbReference type="GO" id="GO:0030170">
    <property type="term" value="F:pyridoxal phosphate binding"/>
    <property type="evidence" value="ECO:0007669"/>
    <property type="project" value="InterPro"/>
</dbReference>
<reference evidence="4" key="1">
    <citation type="submission" date="2019-04" db="EMBL/GenBank/DDBJ databases">
        <title>Evolution of Biomass-Degrading Anaerobic Consortia Revealed by Metagenomics.</title>
        <authorList>
            <person name="Peng X."/>
        </authorList>
    </citation>
    <scope>NUCLEOTIDE SEQUENCE</scope>
    <source>
        <strain evidence="4">SIG551</strain>
    </source>
</reference>
<evidence type="ECO:0000256" key="3">
    <source>
        <dbReference type="RuleBase" id="RU003560"/>
    </source>
</evidence>
<evidence type="ECO:0000313" key="4">
    <source>
        <dbReference type="EMBL" id="MBE6833852.1"/>
    </source>
</evidence>
<proteinExistence type="inferred from homology"/>
<name>A0A928Q5H9_9FIRM</name>
<dbReference type="EMBL" id="SVNY01000004">
    <property type="protein sequence ID" value="MBE6833852.1"/>
    <property type="molecule type" value="Genomic_DNA"/>
</dbReference>
<comment type="caution">
    <text evidence="4">The sequence shown here is derived from an EMBL/GenBank/DDBJ whole genome shotgun (WGS) entry which is preliminary data.</text>
</comment>
<keyword evidence="2 3" id="KW-0663">Pyridoxal phosphate</keyword>
<gene>
    <name evidence="4" type="ORF">E7512_09770</name>
</gene>
<dbReference type="GO" id="GO:0008483">
    <property type="term" value="F:transaminase activity"/>
    <property type="evidence" value="ECO:0007669"/>
    <property type="project" value="UniProtKB-KW"/>
</dbReference>
<organism evidence="4 5">
    <name type="scientific">Faecalispora sporosphaeroides</name>
    <dbReference type="NCBI Taxonomy" id="1549"/>
    <lineage>
        <taxon>Bacteria</taxon>
        <taxon>Bacillati</taxon>
        <taxon>Bacillota</taxon>
        <taxon>Clostridia</taxon>
        <taxon>Eubacteriales</taxon>
        <taxon>Oscillospiraceae</taxon>
        <taxon>Faecalispora</taxon>
    </lineage>
</organism>
<dbReference type="PROSITE" id="PS00600">
    <property type="entry name" value="AA_TRANSFER_CLASS_3"/>
    <property type="match status" value="1"/>
</dbReference>
<dbReference type="SUPFAM" id="SSF53383">
    <property type="entry name" value="PLP-dependent transferases"/>
    <property type="match status" value="1"/>
</dbReference>